<dbReference type="InterPro" id="IPR000059">
    <property type="entry name" value="NUDIX_hydrolase_NudL_CS"/>
</dbReference>
<sequence>MNAPLPEDIRAALPTSVPATAPDGLPEWLVPLAQAARAIQGSDLSQFLPPEGAPVRRGAVLMLFSENAEGDGDVLLTERAHHMRSHPGQVSFPGGSIDPGETTVQAALREAWEEIGVDPRGVEVFAELPELWLPPSNFAVTPILGWWREPGGVRVASPDEVHAIHRVALRELFDPAHRIAVRHPGGWTGPGFLIGEDKDVILWGFTGGILTRFFTFLGWLPGVEDPPVHDLPDHMLGEYRRRTGAVATDESPRDSMDILEPDE</sequence>
<keyword evidence="7" id="KW-0464">Manganese</keyword>
<accession>A0A938Y832</accession>
<dbReference type="CDD" id="cd03426">
    <property type="entry name" value="NUDIX_CoAse_Nudt7"/>
    <property type="match status" value="1"/>
</dbReference>
<feature type="domain" description="Nudix hydrolase" evidence="9">
    <location>
        <begin position="54"/>
        <end position="194"/>
    </location>
</feature>
<feature type="region of interest" description="Disordered" evidence="8">
    <location>
        <begin position="243"/>
        <end position="263"/>
    </location>
</feature>
<dbReference type="SUPFAM" id="SSF55811">
    <property type="entry name" value="Nudix"/>
    <property type="match status" value="1"/>
</dbReference>
<keyword evidence="4" id="KW-0479">Metal-binding</keyword>
<dbReference type="Gene3D" id="3.90.79.10">
    <property type="entry name" value="Nucleoside Triphosphate Pyrophosphohydrolase"/>
    <property type="match status" value="1"/>
</dbReference>
<dbReference type="PROSITE" id="PS01293">
    <property type="entry name" value="NUDIX_COA"/>
    <property type="match status" value="1"/>
</dbReference>
<evidence type="ECO:0000256" key="1">
    <source>
        <dbReference type="ARBA" id="ARBA00001936"/>
    </source>
</evidence>
<comment type="cofactor">
    <cofactor evidence="1">
        <name>Mn(2+)</name>
        <dbReference type="ChEBI" id="CHEBI:29035"/>
    </cofactor>
</comment>
<dbReference type="GO" id="GO:0009132">
    <property type="term" value="P:nucleoside diphosphate metabolic process"/>
    <property type="evidence" value="ECO:0007669"/>
    <property type="project" value="InterPro"/>
</dbReference>
<evidence type="ECO:0000256" key="6">
    <source>
        <dbReference type="ARBA" id="ARBA00022842"/>
    </source>
</evidence>
<evidence type="ECO:0000256" key="7">
    <source>
        <dbReference type="ARBA" id="ARBA00023211"/>
    </source>
</evidence>
<comment type="similarity">
    <text evidence="3">Belongs to the Nudix hydrolase family. PCD1 subfamily.</text>
</comment>
<dbReference type="AlphaFoldDB" id="A0A938Y832"/>
<evidence type="ECO:0000256" key="4">
    <source>
        <dbReference type="ARBA" id="ARBA00022723"/>
    </source>
</evidence>
<dbReference type="InterPro" id="IPR045121">
    <property type="entry name" value="CoAse"/>
</dbReference>
<gene>
    <name evidence="10" type="ORF">JK386_14030</name>
</gene>
<comment type="cofactor">
    <cofactor evidence="2">
        <name>Mg(2+)</name>
        <dbReference type="ChEBI" id="CHEBI:18420"/>
    </cofactor>
</comment>
<comment type="caution">
    <text evidence="10">The sequence shown here is derived from an EMBL/GenBank/DDBJ whole genome shotgun (WGS) entry which is preliminary data.</text>
</comment>
<dbReference type="PANTHER" id="PTHR12992:SF11">
    <property type="entry name" value="MITOCHONDRIAL COENZYME A DIPHOSPHATASE NUDT8"/>
    <property type="match status" value="1"/>
</dbReference>
<organism evidence="10 11">
    <name type="scientific">Nocardioides faecalis</name>
    <dbReference type="NCBI Taxonomy" id="2803858"/>
    <lineage>
        <taxon>Bacteria</taxon>
        <taxon>Bacillati</taxon>
        <taxon>Actinomycetota</taxon>
        <taxon>Actinomycetes</taxon>
        <taxon>Propionibacteriales</taxon>
        <taxon>Nocardioidaceae</taxon>
        <taxon>Nocardioides</taxon>
    </lineage>
</organism>
<dbReference type="GO" id="GO:0010945">
    <property type="term" value="F:coenzyme A diphosphatase activity"/>
    <property type="evidence" value="ECO:0007669"/>
    <property type="project" value="InterPro"/>
</dbReference>
<dbReference type="InterPro" id="IPR000086">
    <property type="entry name" value="NUDIX_hydrolase_dom"/>
</dbReference>
<evidence type="ECO:0000256" key="8">
    <source>
        <dbReference type="SAM" id="MobiDB-lite"/>
    </source>
</evidence>
<keyword evidence="6" id="KW-0460">Magnesium</keyword>
<reference evidence="10" key="1">
    <citation type="submission" date="2021-01" db="EMBL/GenBank/DDBJ databases">
        <title>Novel species in genus Nocardioides.</title>
        <authorList>
            <person name="Zhang G."/>
        </authorList>
    </citation>
    <scope>NUCLEOTIDE SEQUENCE</scope>
    <source>
        <strain evidence="10">Zg-536</strain>
    </source>
</reference>
<dbReference type="GO" id="GO:0000287">
    <property type="term" value="F:magnesium ion binding"/>
    <property type="evidence" value="ECO:0007669"/>
    <property type="project" value="InterPro"/>
</dbReference>
<evidence type="ECO:0000313" key="10">
    <source>
        <dbReference type="EMBL" id="MBM9461015.1"/>
    </source>
</evidence>
<dbReference type="InterPro" id="IPR020084">
    <property type="entry name" value="NUDIX_hydrolase_CS"/>
</dbReference>
<evidence type="ECO:0000256" key="2">
    <source>
        <dbReference type="ARBA" id="ARBA00001946"/>
    </source>
</evidence>
<evidence type="ECO:0000313" key="11">
    <source>
        <dbReference type="Proteomes" id="UP000663791"/>
    </source>
</evidence>
<dbReference type="GO" id="GO:0030145">
    <property type="term" value="F:manganese ion binding"/>
    <property type="evidence" value="ECO:0007669"/>
    <property type="project" value="InterPro"/>
</dbReference>
<dbReference type="Proteomes" id="UP000663791">
    <property type="component" value="Unassembled WGS sequence"/>
</dbReference>
<protein>
    <submittedName>
        <fullName evidence="10">CoA pyrophosphatase</fullName>
    </submittedName>
</protein>
<keyword evidence="11" id="KW-1185">Reference proteome</keyword>
<dbReference type="RefSeq" id="WP_205292328.1">
    <property type="nucleotide sequence ID" value="NZ_CP074406.1"/>
</dbReference>
<evidence type="ECO:0000256" key="5">
    <source>
        <dbReference type="ARBA" id="ARBA00022801"/>
    </source>
</evidence>
<evidence type="ECO:0000259" key="9">
    <source>
        <dbReference type="PROSITE" id="PS51462"/>
    </source>
</evidence>
<name>A0A938Y832_9ACTN</name>
<proteinExistence type="inferred from homology"/>
<dbReference type="EMBL" id="JAERTX010000013">
    <property type="protein sequence ID" value="MBM9461015.1"/>
    <property type="molecule type" value="Genomic_DNA"/>
</dbReference>
<dbReference type="InterPro" id="IPR015797">
    <property type="entry name" value="NUDIX_hydrolase-like_dom_sf"/>
</dbReference>
<evidence type="ECO:0000256" key="3">
    <source>
        <dbReference type="ARBA" id="ARBA00006506"/>
    </source>
</evidence>
<dbReference type="PANTHER" id="PTHR12992">
    <property type="entry name" value="NUDIX HYDROLASE"/>
    <property type="match status" value="1"/>
</dbReference>
<dbReference type="Pfam" id="PF00293">
    <property type="entry name" value="NUDIX"/>
    <property type="match status" value="1"/>
</dbReference>
<dbReference type="PROSITE" id="PS00893">
    <property type="entry name" value="NUDIX_BOX"/>
    <property type="match status" value="1"/>
</dbReference>
<dbReference type="PROSITE" id="PS51462">
    <property type="entry name" value="NUDIX"/>
    <property type="match status" value="1"/>
</dbReference>
<keyword evidence="5" id="KW-0378">Hydrolase</keyword>